<evidence type="ECO:0000313" key="5">
    <source>
        <dbReference type="Proteomes" id="UP000646827"/>
    </source>
</evidence>
<reference evidence="4 5" key="1">
    <citation type="submission" date="2020-12" db="EMBL/GenBank/DDBJ databases">
        <title>Metabolic potential, ecology and presence of endohyphal bacteria is reflected in genomic diversity of Mucoromycotina.</title>
        <authorList>
            <person name="Muszewska A."/>
            <person name="Okrasinska A."/>
            <person name="Steczkiewicz K."/>
            <person name="Drgas O."/>
            <person name="Orlowska M."/>
            <person name="Perlinska-Lenart U."/>
            <person name="Aleksandrzak-Piekarczyk T."/>
            <person name="Szatraj K."/>
            <person name="Zielenkiewicz U."/>
            <person name="Pilsyk S."/>
            <person name="Malc E."/>
            <person name="Mieczkowski P."/>
            <person name="Kruszewska J.S."/>
            <person name="Biernat P."/>
            <person name="Pawlowska J."/>
        </authorList>
    </citation>
    <scope>NUCLEOTIDE SEQUENCE [LARGE SCALE GENOMIC DNA]</scope>
    <source>
        <strain evidence="4 5">CBS 142.35</strain>
    </source>
</reference>
<dbReference type="GO" id="GO:0006886">
    <property type="term" value="P:intracellular protein transport"/>
    <property type="evidence" value="ECO:0007669"/>
    <property type="project" value="TreeGrafter"/>
</dbReference>
<dbReference type="GO" id="GO:0030905">
    <property type="term" value="C:retromer, tubulation complex"/>
    <property type="evidence" value="ECO:0007669"/>
    <property type="project" value="TreeGrafter"/>
</dbReference>
<comment type="caution">
    <text evidence="4">The sequence shown here is derived from an EMBL/GenBank/DDBJ whole genome shotgun (WGS) entry which is preliminary data.</text>
</comment>
<feature type="coiled-coil region" evidence="1">
    <location>
        <begin position="102"/>
        <end position="129"/>
    </location>
</feature>
<feature type="region of interest" description="Disordered" evidence="2">
    <location>
        <begin position="177"/>
        <end position="196"/>
    </location>
</feature>
<organism evidence="4 5">
    <name type="scientific">Circinella minor</name>
    <dbReference type="NCBI Taxonomy" id="1195481"/>
    <lineage>
        <taxon>Eukaryota</taxon>
        <taxon>Fungi</taxon>
        <taxon>Fungi incertae sedis</taxon>
        <taxon>Mucoromycota</taxon>
        <taxon>Mucoromycotina</taxon>
        <taxon>Mucoromycetes</taxon>
        <taxon>Mucorales</taxon>
        <taxon>Lichtheimiaceae</taxon>
        <taxon>Circinella</taxon>
    </lineage>
</organism>
<dbReference type="InterPro" id="IPR036871">
    <property type="entry name" value="PX_dom_sf"/>
</dbReference>
<dbReference type="AlphaFoldDB" id="A0A8H7S793"/>
<dbReference type="OrthoDB" id="9976382at2759"/>
<dbReference type="Gene3D" id="3.30.1520.10">
    <property type="entry name" value="Phox-like domain"/>
    <property type="match status" value="1"/>
</dbReference>
<dbReference type="PANTHER" id="PTHR47433">
    <property type="entry name" value="VACUOLAR PROTEIN SORTING-ASSOCIATED PROTEIN 17"/>
    <property type="match status" value="1"/>
</dbReference>
<feature type="domain" description="PX" evidence="3">
    <location>
        <begin position="50"/>
        <end position="162"/>
    </location>
</feature>
<evidence type="ECO:0000259" key="3">
    <source>
        <dbReference type="Pfam" id="PF00787"/>
    </source>
</evidence>
<dbReference type="Pfam" id="PF00787">
    <property type="entry name" value="PX"/>
    <property type="match status" value="1"/>
</dbReference>
<dbReference type="GO" id="GO:0005768">
    <property type="term" value="C:endosome"/>
    <property type="evidence" value="ECO:0007669"/>
    <property type="project" value="TreeGrafter"/>
</dbReference>
<dbReference type="SUPFAM" id="SSF64268">
    <property type="entry name" value="PX domain"/>
    <property type="match status" value="1"/>
</dbReference>
<dbReference type="InterPro" id="IPR053055">
    <property type="entry name" value="VPS17"/>
</dbReference>
<evidence type="ECO:0000256" key="2">
    <source>
        <dbReference type="SAM" id="MobiDB-lite"/>
    </source>
</evidence>
<dbReference type="EMBL" id="JAEPRB010000075">
    <property type="protein sequence ID" value="KAG2222763.1"/>
    <property type="molecule type" value="Genomic_DNA"/>
</dbReference>
<dbReference type="InterPro" id="IPR027267">
    <property type="entry name" value="AH/BAR_dom_sf"/>
</dbReference>
<keyword evidence="1" id="KW-0175">Coiled coil</keyword>
<evidence type="ECO:0000313" key="4">
    <source>
        <dbReference type="EMBL" id="KAG2222763.1"/>
    </source>
</evidence>
<dbReference type="GO" id="GO:0032266">
    <property type="term" value="F:phosphatidylinositol-3-phosphate binding"/>
    <property type="evidence" value="ECO:0007669"/>
    <property type="project" value="TreeGrafter"/>
</dbReference>
<protein>
    <recommendedName>
        <fullName evidence="3">PX domain-containing protein</fullName>
    </recommendedName>
</protein>
<gene>
    <name evidence="4" type="ORF">INT45_013127</name>
</gene>
<dbReference type="Proteomes" id="UP000646827">
    <property type="component" value="Unassembled WGS sequence"/>
</dbReference>
<feature type="compositionally biased region" description="Basic residues" evidence="2">
    <location>
        <begin position="177"/>
        <end position="195"/>
    </location>
</feature>
<name>A0A8H7S793_9FUNG</name>
<keyword evidence="5" id="KW-1185">Reference proteome</keyword>
<dbReference type="Gene3D" id="1.20.1270.60">
    <property type="entry name" value="Arfaptin homology (AH) domain/BAR domain"/>
    <property type="match status" value="1"/>
</dbReference>
<dbReference type="GO" id="GO:0042147">
    <property type="term" value="P:retrograde transport, endosome to Golgi"/>
    <property type="evidence" value="ECO:0007669"/>
    <property type="project" value="TreeGrafter"/>
</dbReference>
<accession>A0A8H7S793</accession>
<proteinExistence type="predicted"/>
<sequence>MSFENWQQDELTITNNRHLPQLFLQITTVDYNRKDPVFWIQALITLVKYRHKQRRIPRYYSELEKLHGHLTATLDDVYIPVLPICPQAKYDKQGHLLSRYWWIELIDKKQRQNNNNQEEEEEEEAENQLLPTPDIKIQRWLDRIANHERIQQSEGLREFIESEVGLFMYKKNKNKKFRPQLNKKKPNDSKRRHSATVKNEDLEPEFWILNEQIDTFRLYLGRLQPCLSRVAHEQKGSAEAWMDLASIWITYGGMERHPELFIACQQIHSIELLQEIALNETLGEEIEYQIKNSINAQNIMMKRLSILSNYFSSRKRTESSLRNVERLKSSSNIDRNQANDAIAELEYARRIEKDALQRYERIDSHFDEDLEKRFKPQTASDMISSIREYAKSQLILEKQKLIAWQNMLSRIKHQSSPTSLSLSSLS</sequence>
<dbReference type="InterPro" id="IPR001683">
    <property type="entry name" value="PX_dom"/>
</dbReference>
<evidence type="ECO:0000256" key="1">
    <source>
        <dbReference type="SAM" id="Coils"/>
    </source>
</evidence>
<dbReference type="GO" id="GO:0005829">
    <property type="term" value="C:cytosol"/>
    <property type="evidence" value="ECO:0007669"/>
    <property type="project" value="GOC"/>
</dbReference>
<dbReference type="PANTHER" id="PTHR47433:SF1">
    <property type="entry name" value="VACUOLAR PROTEIN SORTING-ASSOCIATED PROTEIN 17"/>
    <property type="match status" value="1"/>
</dbReference>